<evidence type="ECO:0008006" key="4">
    <source>
        <dbReference type="Google" id="ProtNLM"/>
    </source>
</evidence>
<evidence type="ECO:0000313" key="2">
    <source>
        <dbReference type="EMBL" id="TCP41856.1"/>
    </source>
</evidence>
<dbReference type="AlphaFoldDB" id="A0A4V2SR65"/>
<evidence type="ECO:0000256" key="1">
    <source>
        <dbReference type="SAM" id="MobiDB-lite"/>
    </source>
</evidence>
<keyword evidence="3" id="KW-1185">Reference proteome</keyword>
<feature type="region of interest" description="Disordered" evidence="1">
    <location>
        <begin position="297"/>
        <end position="316"/>
    </location>
</feature>
<dbReference type="Proteomes" id="UP000294835">
    <property type="component" value="Unassembled WGS sequence"/>
</dbReference>
<reference evidence="2 3" key="1">
    <citation type="submission" date="2019-03" db="EMBL/GenBank/DDBJ databases">
        <title>Genomic Encyclopedia of Type Strains, Phase IV (KMG-IV): sequencing the most valuable type-strain genomes for metagenomic binning, comparative biology and taxonomic classification.</title>
        <authorList>
            <person name="Goeker M."/>
        </authorList>
    </citation>
    <scope>NUCLEOTIDE SEQUENCE [LARGE SCALE GENOMIC DNA]</scope>
    <source>
        <strain evidence="2 3">DSM 18063</strain>
    </source>
</reference>
<comment type="caution">
    <text evidence="2">The sequence shown here is derived from an EMBL/GenBank/DDBJ whole genome shotgun (WGS) entry which is preliminary data.</text>
</comment>
<dbReference type="RefSeq" id="WP_132461786.1">
    <property type="nucleotide sequence ID" value="NZ_SLXP01000004.1"/>
</dbReference>
<gene>
    <name evidence="2" type="ORF">EV662_104200</name>
</gene>
<sequence length="724" mass="77260">MTRITPQALYELLPAIYRIRDAEEGGPLRALVDVLAREGAVVEESIEQLLDDLFIETCAPWAVPYIGGIVGYKALYPVEGLAAGSRAEVANTIAYRRRKGTAAVLEQLARDVTGWPASAVEYFQRTATCQHMNVTRPEARTTADLHAPLELERLGGAFDMVMRTVDVRSITQAPGRNSIGGRHHLPNVGLHLWRLQAMRQANVPATRVDGRRYLFDPLGAPRQLTNRQEAERDITALAGPVNVPGAITRRMLDATPSAWVRGGAPGGLRAFEIFVDGTPVPVDEIVACDLSDDGAGWNHSPHAAEPPGSNRPVRVDPELGRLTLPEPETAEVRVSFHTAFPGPIGGGEYNRAASLPPPDGAGTLIRFPDSGHASLQDALNAIGPAGGMVEITENDVYAAPTTITAAEGAEIGLRAADGVRAILRGSDPLEIRGAADSRVTLNGLVLDGCPVHILPDGDGTSLASVDLAHVTLIPGLSFTETGGPASPGAESLRVETRGVELSILRSILGPVRMTDTTNLRLEDSIVDAATPAPADSPEGLAIAGLSGEDDPAGALTILTSTVIGRIHARAMPLVSDTILFARAAPGGAPVRSERRQDGCLRFSYVPDGSITPRRFRCQPQLAIDEAIAARATELGGPVPQAEKQLIRARILPWLIPAFTSLSARAPAYAQLRRSAPAEIRKGASDEGEMGAWHLNHEPQRETNLRIRLHEYLRFGLEAGLIFET</sequence>
<dbReference type="EMBL" id="SLXP01000004">
    <property type="protein sequence ID" value="TCP41856.1"/>
    <property type="molecule type" value="Genomic_DNA"/>
</dbReference>
<accession>A0A4V2SR65</accession>
<evidence type="ECO:0000313" key="3">
    <source>
        <dbReference type="Proteomes" id="UP000294835"/>
    </source>
</evidence>
<organism evidence="2 3">
    <name type="scientific">Rhodovulum marinum</name>
    <dbReference type="NCBI Taxonomy" id="320662"/>
    <lineage>
        <taxon>Bacteria</taxon>
        <taxon>Pseudomonadati</taxon>
        <taxon>Pseudomonadota</taxon>
        <taxon>Alphaproteobacteria</taxon>
        <taxon>Rhodobacterales</taxon>
        <taxon>Paracoccaceae</taxon>
        <taxon>Rhodovulum</taxon>
    </lineage>
</organism>
<dbReference type="OrthoDB" id="626916at2"/>
<protein>
    <recommendedName>
        <fullName evidence="4">Tail protein P2 I</fullName>
    </recommendedName>
</protein>
<name>A0A4V2SR65_9RHOB</name>
<proteinExistence type="predicted"/>